<evidence type="ECO:0000313" key="1">
    <source>
        <dbReference type="EMBL" id="ORX98185.1"/>
    </source>
</evidence>
<keyword evidence="2" id="KW-1185">Reference proteome</keyword>
<organism evidence="1 2">
    <name type="scientific">Clohesyomyces aquaticus</name>
    <dbReference type="NCBI Taxonomy" id="1231657"/>
    <lineage>
        <taxon>Eukaryota</taxon>
        <taxon>Fungi</taxon>
        <taxon>Dikarya</taxon>
        <taxon>Ascomycota</taxon>
        <taxon>Pezizomycotina</taxon>
        <taxon>Dothideomycetes</taxon>
        <taxon>Pleosporomycetidae</taxon>
        <taxon>Pleosporales</taxon>
        <taxon>Lindgomycetaceae</taxon>
        <taxon>Clohesyomyces</taxon>
    </lineage>
</organism>
<sequence length="222" mass="25070">MKPVQSSQAPVALLELPKGIRIKIYGYALVLLHPVYIFQEAPGSRLETFAPDKPKRNWLGLLYTNRQIHNEASAVLYRVNHFHLMDMTPQQAGLLESFLNCVGPTNAAAISRLCINFPVTQNIEQQLGTVKLRDDSLRSLVLLRDKCTNLSTLDLLVHYKNSSFFRNSDGFLREALSLINSHFKSITALKKIVVRCSDHKRVPNSPAKQCMEELGWEIVIGD</sequence>
<dbReference type="OrthoDB" id="62952at2759"/>
<dbReference type="Proteomes" id="UP000193144">
    <property type="component" value="Unassembled WGS sequence"/>
</dbReference>
<proteinExistence type="predicted"/>
<accession>A0A1Y1YJM1</accession>
<dbReference type="EMBL" id="MCFA01000220">
    <property type="protein sequence ID" value="ORX98185.1"/>
    <property type="molecule type" value="Genomic_DNA"/>
</dbReference>
<dbReference type="PANTHER" id="PTHR42085:SF8">
    <property type="entry name" value="F-BOX DOMAIN-CONTAINING PROTEIN"/>
    <property type="match status" value="1"/>
</dbReference>
<dbReference type="AlphaFoldDB" id="A0A1Y1YJM1"/>
<evidence type="ECO:0008006" key="3">
    <source>
        <dbReference type="Google" id="ProtNLM"/>
    </source>
</evidence>
<dbReference type="PANTHER" id="PTHR42085">
    <property type="entry name" value="F-BOX DOMAIN-CONTAINING PROTEIN"/>
    <property type="match status" value="1"/>
</dbReference>
<gene>
    <name evidence="1" type="ORF">BCR34DRAFT_577444</name>
</gene>
<evidence type="ECO:0000313" key="2">
    <source>
        <dbReference type="Proteomes" id="UP000193144"/>
    </source>
</evidence>
<comment type="caution">
    <text evidence="1">The sequence shown here is derived from an EMBL/GenBank/DDBJ whole genome shotgun (WGS) entry which is preliminary data.</text>
</comment>
<name>A0A1Y1YJM1_9PLEO</name>
<dbReference type="InterPro" id="IPR038883">
    <property type="entry name" value="AN11006-like"/>
</dbReference>
<reference evidence="1 2" key="1">
    <citation type="submission" date="2016-07" db="EMBL/GenBank/DDBJ databases">
        <title>Pervasive Adenine N6-methylation of Active Genes in Fungi.</title>
        <authorList>
            <consortium name="DOE Joint Genome Institute"/>
            <person name="Mondo S.J."/>
            <person name="Dannebaum R.O."/>
            <person name="Kuo R.C."/>
            <person name="Labutti K."/>
            <person name="Haridas S."/>
            <person name="Kuo A."/>
            <person name="Salamov A."/>
            <person name="Ahrendt S.R."/>
            <person name="Lipzen A."/>
            <person name="Sullivan W."/>
            <person name="Andreopoulos W.B."/>
            <person name="Clum A."/>
            <person name="Lindquist E."/>
            <person name="Daum C."/>
            <person name="Ramamoorthy G.K."/>
            <person name="Gryganskyi A."/>
            <person name="Culley D."/>
            <person name="Magnuson J.K."/>
            <person name="James T.Y."/>
            <person name="O'Malley M.A."/>
            <person name="Stajich J.E."/>
            <person name="Spatafora J.W."/>
            <person name="Visel A."/>
            <person name="Grigoriev I.V."/>
        </authorList>
    </citation>
    <scope>NUCLEOTIDE SEQUENCE [LARGE SCALE GENOMIC DNA]</scope>
    <source>
        <strain evidence="1 2">CBS 115471</strain>
    </source>
</reference>
<protein>
    <recommendedName>
        <fullName evidence="3">F-box domain-containing protein</fullName>
    </recommendedName>
</protein>